<gene>
    <name evidence="1" type="ORF">AVEN_217308_1</name>
</gene>
<dbReference type="AlphaFoldDB" id="A0A4Y2UT64"/>
<evidence type="ECO:0000313" key="2">
    <source>
        <dbReference type="Proteomes" id="UP000499080"/>
    </source>
</evidence>
<dbReference type="Proteomes" id="UP000499080">
    <property type="component" value="Unassembled WGS sequence"/>
</dbReference>
<keyword evidence="2" id="KW-1185">Reference proteome</keyword>
<reference evidence="1 2" key="1">
    <citation type="journal article" date="2019" name="Sci. Rep.">
        <title>Orb-weaving spider Araneus ventricosus genome elucidates the spidroin gene catalogue.</title>
        <authorList>
            <person name="Kono N."/>
            <person name="Nakamura H."/>
            <person name="Ohtoshi R."/>
            <person name="Moran D.A.P."/>
            <person name="Shinohara A."/>
            <person name="Yoshida Y."/>
            <person name="Fujiwara M."/>
            <person name="Mori M."/>
            <person name="Tomita M."/>
            <person name="Arakawa K."/>
        </authorList>
    </citation>
    <scope>NUCLEOTIDE SEQUENCE [LARGE SCALE GENOMIC DNA]</scope>
</reference>
<name>A0A4Y2UT64_ARAVE</name>
<dbReference type="EMBL" id="BGPR01040113">
    <property type="protein sequence ID" value="GBO16179.1"/>
    <property type="molecule type" value="Genomic_DNA"/>
</dbReference>
<comment type="caution">
    <text evidence="1">The sequence shown here is derived from an EMBL/GenBank/DDBJ whole genome shotgun (WGS) entry which is preliminary data.</text>
</comment>
<sequence length="133" mass="15020">MCVKSRIQSVEGLSVSRICKCDTSNRTGSINETFDEALKSKLWICVKFGSSWSKGRGTECVPDSLHYTTNLNTKCALLCKCMRRKNTAAVFLTYRYESVISFPCHLSLTVGKRYLQKFLIGGPANDLRPQRQK</sequence>
<protein>
    <submittedName>
        <fullName evidence="1">Uncharacterized protein</fullName>
    </submittedName>
</protein>
<accession>A0A4Y2UT64</accession>
<proteinExistence type="predicted"/>
<organism evidence="1 2">
    <name type="scientific">Araneus ventricosus</name>
    <name type="common">Orbweaver spider</name>
    <name type="synonym">Epeira ventricosa</name>
    <dbReference type="NCBI Taxonomy" id="182803"/>
    <lineage>
        <taxon>Eukaryota</taxon>
        <taxon>Metazoa</taxon>
        <taxon>Ecdysozoa</taxon>
        <taxon>Arthropoda</taxon>
        <taxon>Chelicerata</taxon>
        <taxon>Arachnida</taxon>
        <taxon>Araneae</taxon>
        <taxon>Araneomorphae</taxon>
        <taxon>Entelegynae</taxon>
        <taxon>Araneoidea</taxon>
        <taxon>Araneidae</taxon>
        <taxon>Araneus</taxon>
    </lineage>
</organism>
<evidence type="ECO:0000313" key="1">
    <source>
        <dbReference type="EMBL" id="GBO16179.1"/>
    </source>
</evidence>